<feature type="domain" description="Fimbrial-type adhesion" evidence="1">
    <location>
        <begin position="40"/>
        <end position="178"/>
    </location>
</feature>
<comment type="caution">
    <text evidence="2">The sequence shown here is derived from an EMBL/GenBank/DDBJ whole genome shotgun (WGS) entry which is preliminary data.</text>
</comment>
<reference evidence="2" key="1">
    <citation type="submission" date="2021-11" db="EMBL/GenBank/DDBJ databases">
        <title>Citrobacter meridianamericanus sp. nov. isolated from soil.</title>
        <authorList>
            <person name="Furlan J.P.R."/>
            <person name="Stehling E.G."/>
        </authorList>
    </citation>
    <scope>NUCLEOTIDE SEQUENCE</scope>
    <source>
        <strain evidence="2">BR102</strain>
    </source>
</reference>
<dbReference type="Pfam" id="PF00419">
    <property type="entry name" value="Fimbrial"/>
    <property type="match status" value="1"/>
</dbReference>
<dbReference type="Gene3D" id="2.60.40.1090">
    <property type="entry name" value="Fimbrial-type adhesion domain"/>
    <property type="match status" value="1"/>
</dbReference>
<name>A0ABT1BFD5_9ENTR</name>
<accession>A0ABT1BFD5</accession>
<proteinExistence type="predicted"/>
<keyword evidence="3" id="KW-1185">Reference proteome</keyword>
<dbReference type="RefSeq" id="WP_252839052.1">
    <property type="nucleotide sequence ID" value="NZ_JAJJVQ010000014.1"/>
</dbReference>
<evidence type="ECO:0000259" key="1">
    <source>
        <dbReference type="Pfam" id="PF00419"/>
    </source>
</evidence>
<evidence type="ECO:0000313" key="2">
    <source>
        <dbReference type="EMBL" id="MCO5784423.1"/>
    </source>
</evidence>
<dbReference type="Proteomes" id="UP001139290">
    <property type="component" value="Unassembled WGS sequence"/>
</dbReference>
<dbReference type="EMBL" id="JAJJVQ010000014">
    <property type="protein sequence ID" value="MCO5784423.1"/>
    <property type="molecule type" value="Genomic_DNA"/>
</dbReference>
<dbReference type="InterPro" id="IPR036937">
    <property type="entry name" value="Adhesion_dom_fimbrial_sf"/>
</dbReference>
<gene>
    <name evidence="2" type="ORF">LOD26_24400</name>
</gene>
<dbReference type="InterPro" id="IPR008966">
    <property type="entry name" value="Adhesion_dom_sf"/>
</dbReference>
<sequence>MNWNNYVPANVLMQGFVVSVLLAGSATHQALALTVMKQMTIKLTVEQPTCSLTLPESVLLGSIPQGTYDRPPFSITTECDTPVRTALYAQVVRGSLSQNSADRMEMTGIGGGTSVKLWFTDEDGRRITLDGSGSTDSSKAFCSGTERRSCTLTPYTQVAANTPGGNVSATLRFSVVYQ</sequence>
<organism evidence="2 3">
    <name type="scientific">Citrobacter meridianamericanus</name>
    <dbReference type="NCBI Taxonomy" id="2894201"/>
    <lineage>
        <taxon>Bacteria</taxon>
        <taxon>Pseudomonadati</taxon>
        <taxon>Pseudomonadota</taxon>
        <taxon>Gammaproteobacteria</taxon>
        <taxon>Enterobacterales</taxon>
        <taxon>Enterobacteriaceae</taxon>
        <taxon>Citrobacter</taxon>
    </lineage>
</organism>
<dbReference type="InterPro" id="IPR000259">
    <property type="entry name" value="Adhesion_dom_fimbrial"/>
</dbReference>
<protein>
    <submittedName>
        <fullName evidence="2">Fimbrial protein</fullName>
    </submittedName>
</protein>
<dbReference type="SUPFAM" id="SSF49401">
    <property type="entry name" value="Bacterial adhesins"/>
    <property type="match status" value="1"/>
</dbReference>
<evidence type="ECO:0000313" key="3">
    <source>
        <dbReference type="Proteomes" id="UP001139290"/>
    </source>
</evidence>